<dbReference type="RefSeq" id="WP_073456286.1">
    <property type="nucleotide sequence ID" value="NZ_CALGVN010000026.1"/>
</dbReference>
<proteinExistence type="inferred from homology"/>
<evidence type="ECO:0000313" key="18">
    <source>
        <dbReference type="EMBL" id="SHK29716.1"/>
    </source>
</evidence>
<reference evidence="18 19" key="1">
    <citation type="submission" date="2016-11" db="EMBL/GenBank/DDBJ databases">
        <authorList>
            <person name="Jaros S."/>
            <person name="Januszkiewicz K."/>
            <person name="Wedrychowicz H."/>
        </authorList>
    </citation>
    <scope>NUCLEOTIDE SEQUENCE [LARGE SCALE GENOMIC DNA]</scope>
    <source>
        <strain evidence="18 19">DSM 43832</strain>
    </source>
</reference>
<feature type="transmembrane region" description="Helical" evidence="17">
    <location>
        <begin position="117"/>
        <end position="136"/>
    </location>
</feature>
<feature type="transmembrane region" description="Helical" evidence="17">
    <location>
        <begin position="87"/>
        <end position="105"/>
    </location>
</feature>
<dbReference type="PANTHER" id="PTHR30622">
    <property type="entry name" value="UNDECAPRENYL-DIPHOSPHATASE"/>
    <property type="match status" value="1"/>
</dbReference>
<dbReference type="NCBIfam" id="TIGR00753">
    <property type="entry name" value="undec_PP_bacA"/>
    <property type="match status" value="1"/>
</dbReference>
<keyword evidence="19" id="KW-1185">Reference proteome</keyword>
<dbReference type="AlphaFoldDB" id="A0A1M6RB98"/>
<evidence type="ECO:0000256" key="2">
    <source>
        <dbReference type="ARBA" id="ARBA00010621"/>
    </source>
</evidence>
<feature type="transmembrane region" description="Helical" evidence="17">
    <location>
        <begin position="218"/>
        <end position="240"/>
    </location>
</feature>
<comment type="similarity">
    <text evidence="2 17">Belongs to the UppP family.</text>
</comment>
<gene>
    <name evidence="17" type="primary">uppP</name>
    <name evidence="18" type="ORF">SAMN05443637_104280</name>
</gene>
<evidence type="ECO:0000256" key="3">
    <source>
        <dbReference type="ARBA" id="ARBA00012374"/>
    </source>
</evidence>
<evidence type="ECO:0000256" key="1">
    <source>
        <dbReference type="ARBA" id="ARBA00004651"/>
    </source>
</evidence>
<dbReference type="PANTHER" id="PTHR30622:SF4">
    <property type="entry name" value="UNDECAPRENYL-DIPHOSPHATASE"/>
    <property type="match status" value="1"/>
</dbReference>
<dbReference type="NCBIfam" id="NF001392">
    <property type="entry name" value="PRK00281.2-1"/>
    <property type="match status" value="1"/>
</dbReference>
<keyword evidence="7 17" id="KW-0378">Hydrolase</keyword>
<dbReference type="EMBL" id="FRAP01000004">
    <property type="protein sequence ID" value="SHK29716.1"/>
    <property type="molecule type" value="Genomic_DNA"/>
</dbReference>
<dbReference type="STRING" id="1848.SAMN05443637_104280"/>
<evidence type="ECO:0000256" key="8">
    <source>
        <dbReference type="ARBA" id="ARBA00022960"/>
    </source>
</evidence>
<evidence type="ECO:0000256" key="5">
    <source>
        <dbReference type="ARBA" id="ARBA00022475"/>
    </source>
</evidence>
<evidence type="ECO:0000256" key="7">
    <source>
        <dbReference type="ARBA" id="ARBA00022801"/>
    </source>
</evidence>
<evidence type="ECO:0000256" key="11">
    <source>
        <dbReference type="ARBA" id="ARBA00023136"/>
    </source>
</evidence>
<evidence type="ECO:0000313" key="19">
    <source>
        <dbReference type="Proteomes" id="UP000184363"/>
    </source>
</evidence>
<evidence type="ECO:0000256" key="10">
    <source>
        <dbReference type="ARBA" id="ARBA00022989"/>
    </source>
</evidence>
<dbReference type="GO" id="GO:0071555">
    <property type="term" value="P:cell wall organization"/>
    <property type="evidence" value="ECO:0007669"/>
    <property type="project" value="UniProtKB-KW"/>
</dbReference>
<name>A0A1M6RB98_PSETH</name>
<keyword evidence="11 17" id="KW-0472">Membrane</keyword>
<comment type="function">
    <text evidence="17">Catalyzes the dephosphorylation of undecaprenyl diphosphate (UPP). Confers resistance to bacitracin.</text>
</comment>
<dbReference type="GO" id="GO:0005886">
    <property type="term" value="C:plasma membrane"/>
    <property type="evidence" value="ECO:0007669"/>
    <property type="project" value="UniProtKB-SubCell"/>
</dbReference>
<protein>
    <recommendedName>
        <fullName evidence="4 17">Undecaprenyl-diphosphatase</fullName>
        <ecNumber evidence="3 17">3.6.1.27</ecNumber>
    </recommendedName>
    <alternativeName>
        <fullName evidence="15 17">Bacitracin resistance protein</fullName>
    </alternativeName>
    <alternativeName>
        <fullName evidence="14 17">Undecaprenyl pyrophosphate phosphatase</fullName>
    </alternativeName>
</protein>
<keyword evidence="8 17" id="KW-0133">Cell shape</keyword>
<dbReference type="GO" id="GO:0008360">
    <property type="term" value="P:regulation of cell shape"/>
    <property type="evidence" value="ECO:0007669"/>
    <property type="project" value="UniProtKB-KW"/>
</dbReference>
<dbReference type="Proteomes" id="UP000184363">
    <property type="component" value="Unassembled WGS sequence"/>
</dbReference>
<dbReference type="GO" id="GO:0009252">
    <property type="term" value="P:peptidoglycan biosynthetic process"/>
    <property type="evidence" value="ECO:0007669"/>
    <property type="project" value="UniProtKB-KW"/>
</dbReference>
<feature type="transmembrane region" description="Helical" evidence="17">
    <location>
        <begin position="252"/>
        <end position="273"/>
    </location>
</feature>
<dbReference type="Pfam" id="PF02673">
    <property type="entry name" value="BacA"/>
    <property type="match status" value="1"/>
</dbReference>
<evidence type="ECO:0000256" key="14">
    <source>
        <dbReference type="ARBA" id="ARBA00032707"/>
    </source>
</evidence>
<keyword evidence="12 17" id="KW-0046">Antibiotic resistance</keyword>
<dbReference type="GO" id="GO:0050380">
    <property type="term" value="F:undecaprenyl-diphosphatase activity"/>
    <property type="evidence" value="ECO:0007669"/>
    <property type="project" value="UniProtKB-UniRule"/>
</dbReference>
<dbReference type="InterPro" id="IPR003824">
    <property type="entry name" value="UppP"/>
</dbReference>
<comment type="miscellaneous">
    <text evidence="17">Bacitracin is thought to be involved in the inhibition of peptidoglycan synthesis by sequestering undecaprenyl diphosphate, thereby reducing the pool of lipid carrier available.</text>
</comment>
<evidence type="ECO:0000256" key="15">
    <source>
        <dbReference type="ARBA" id="ARBA00032932"/>
    </source>
</evidence>
<dbReference type="OrthoDB" id="9808289at2"/>
<keyword evidence="9 17" id="KW-0573">Peptidoglycan synthesis</keyword>
<keyword evidence="10 17" id="KW-1133">Transmembrane helix</keyword>
<keyword evidence="5 17" id="KW-1003">Cell membrane</keyword>
<evidence type="ECO:0000256" key="4">
    <source>
        <dbReference type="ARBA" id="ARBA00021581"/>
    </source>
</evidence>
<evidence type="ECO:0000256" key="17">
    <source>
        <dbReference type="HAMAP-Rule" id="MF_01006"/>
    </source>
</evidence>
<evidence type="ECO:0000256" key="16">
    <source>
        <dbReference type="ARBA" id="ARBA00047594"/>
    </source>
</evidence>
<keyword evidence="6 17" id="KW-0812">Transmembrane</keyword>
<keyword evidence="13 17" id="KW-0961">Cell wall biogenesis/degradation</keyword>
<evidence type="ECO:0000256" key="9">
    <source>
        <dbReference type="ARBA" id="ARBA00022984"/>
    </source>
</evidence>
<comment type="subcellular location">
    <subcellularLocation>
        <location evidence="1 17">Cell membrane</location>
        <topology evidence="1 17">Multi-pass membrane protein</topology>
    </subcellularLocation>
</comment>
<comment type="catalytic activity">
    <reaction evidence="16 17">
        <text>di-trans,octa-cis-undecaprenyl diphosphate + H2O = di-trans,octa-cis-undecaprenyl phosphate + phosphate + H(+)</text>
        <dbReference type="Rhea" id="RHEA:28094"/>
        <dbReference type="ChEBI" id="CHEBI:15377"/>
        <dbReference type="ChEBI" id="CHEBI:15378"/>
        <dbReference type="ChEBI" id="CHEBI:43474"/>
        <dbReference type="ChEBI" id="CHEBI:58405"/>
        <dbReference type="ChEBI" id="CHEBI:60392"/>
        <dbReference type="EC" id="3.6.1.27"/>
    </reaction>
</comment>
<organism evidence="18 19">
    <name type="scientific">Pseudonocardia thermophila</name>
    <dbReference type="NCBI Taxonomy" id="1848"/>
    <lineage>
        <taxon>Bacteria</taxon>
        <taxon>Bacillati</taxon>
        <taxon>Actinomycetota</taxon>
        <taxon>Actinomycetes</taxon>
        <taxon>Pseudonocardiales</taxon>
        <taxon>Pseudonocardiaceae</taxon>
        <taxon>Pseudonocardia</taxon>
    </lineage>
</organism>
<dbReference type="EC" id="3.6.1.27" evidence="3 17"/>
<sequence length="274" mass="29811">MTWLEVVVLGLVQGLTEFLPISSSGHLRIVSEVFFGHDPGAAFTAVSQLGTEAAVLIYFARDIGHLAATWFRGHVDPQVRRHADYRLAWLVVVGTIPIAVLGFVFRDQIETVARNLWLVASTLLVFGILLGLAERYGRQKLELRDMSLRDGILLGLAQAMALVPGVSRSGGTITMGLALGYTREAAVRYSFLLAIPAVVAAGLFQIPDIGVTPDGPDVPQMIVGTLIAFVVGFAVIHWLLGYVKRHSVYVFVWYRIVLGVVLFQALVSGWISAT</sequence>
<dbReference type="GO" id="GO:0046677">
    <property type="term" value="P:response to antibiotic"/>
    <property type="evidence" value="ECO:0007669"/>
    <property type="project" value="UniProtKB-UniRule"/>
</dbReference>
<evidence type="ECO:0000256" key="12">
    <source>
        <dbReference type="ARBA" id="ARBA00023251"/>
    </source>
</evidence>
<evidence type="ECO:0000256" key="6">
    <source>
        <dbReference type="ARBA" id="ARBA00022692"/>
    </source>
</evidence>
<feature type="transmembrane region" description="Helical" evidence="17">
    <location>
        <begin position="186"/>
        <end position="206"/>
    </location>
</feature>
<accession>A0A1M6RB98</accession>
<evidence type="ECO:0000256" key="13">
    <source>
        <dbReference type="ARBA" id="ARBA00023316"/>
    </source>
</evidence>
<dbReference type="HAMAP" id="MF_01006">
    <property type="entry name" value="Undec_diphosphatase"/>
    <property type="match status" value="1"/>
</dbReference>